<evidence type="ECO:0000256" key="2">
    <source>
        <dbReference type="SAM" id="MobiDB-lite"/>
    </source>
</evidence>
<proteinExistence type="predicted"/>
<evidence type="ECO:0000256" key="3">
    <source>
        <dbReference type="SAM" id="Phobius"/>
    </source>
</evidence>
<keyword evidence="1" id="KW-0175">Coiled coil</keyword>
<name>A0A1M7RJG6_9ACTN</name>
<feature type="region of interest" description="Disordered" evidence="2">
    <location>
        <begin position="277"/>
        <end position="310"/>
    </location>
</feature>
<dbReference type="Proteomes" id="UP000184440">
    <property type="component" value="Unassembled WGS sequence"/>
</dbReference>
<sequence length="452" mass="47936">MTTPTRHAHAATDRSAAELRTKLAAERDLDAMWREDARARRAGAIEHRDALADVEERAAAAKRARRERATDAREAERLNALHRRATRSGERARLRARILGSAEVRALRVAKVRTVTLAVGIPVLLAFAAWSTTGVQAGVVRLLSLDHGSAAWWAAWLVEPAAIAVVAGIIVGRAVLRSSGGNTDWRAAFAECSFLGGSLALNVLGGWPAGSGWDGFATALPHAIGPAGAAATAWLIGLFDGYVSAARPWDGAPRLADLTDVDTLTAAARVPAAVVPETAEDQPIVTPPAPVEAPAEDRTEDQPHPVTSAAPTVPKSVAAVLDLPTAPIPEPLFIVPPKRDDVPRRPAPVPVTAPLFTGPAGPDLRPHDAADAYPGDRLPVDVEDQEDAFEDDAEGTDVSPELLALGRWIAAQFARDDVPLTRANLLDALRRYGRGISTDRATELLRQLKPAA</sequence>
<dbReference type="EMBL" id="FRCS01000015">
    <property type="protein sequence ID" value="SHN46453.1"/>
    <property type="molecule type" value="Genomic_DNA"/>
</dbReference>
<keyword evidence="5" id="KW-1185">Reference proteome</keyword>
<dbReference type="AlphaFoldDB" id="A0A1M7RJG6"/>
<evidence type="ECO:0000256" key="1">
    <source>
        <dbReference type="SAM" id="Coils"/>
    </source>
</evidence>
<gene>
    <name evidence="4" type="ORF">SAMN05443668_115142</name>
</gene>
<keyword evidence="3" id="KW-0812">Transmembrane</keyword>
<keyword evidence="3" id="KW-1133">Transmembrane helix</keyword>
<feature type="transmembrane region" description="Helical" evidence="3">
    <location>
        <begin position="153"/>
        <end position="176"/>
    </location>
</feature>
<evidence type="ECO:0000313" key="5">
    <source>
        <dbReference type="Proteomes" id="UP000184440"/>
    </source>
</evidence>
<organism evidence="4 5">
    <name type="scientific">Cryptosporangium aurantiacum</name>
    <dbReference type="NCBI Taxonomy" id="134849"/>
    <lineage>
        <taxon>Bacteria</taxon>
        <taxon>Bacillati</taxon>
        <taxon>Actinomycetota</taxon>
        <taxon>Actinomycetes</taxon>
        <taxon>Cryptosporangiales</taxon>
        <taxon>Cryptosporangiaceae</taxon>
        <taxon>Cryptosporangium</taxon>
    </lineage>
</organism>
<dbReference type="STRING" id="134849.SAMN05443668_115142"/>
<feature type="transmembrane region" description="Helical" evidence="3">
    <location>
        <begin position="188"/>
        <end position="207"/>
    </location>
</feature>
<evidence type="ECO:0000313" key="4">
    <source>
        <dbReference type="EMBL" id="SHN46453.1"/>
    </source>
</evidence>
<protein>
    <submittedName>
        <fullName evidence="4">Uncharacterized protein</fullName>
    </submittedName>
</protein>
<feature type="coiled-coil region" evidence="1">
    <location>
        <begin position="44"/>
        <end position="81"/>
    </location>
</feature>
<feature type="transmembrane region" description="Helical" evidence="3">
    <location>
        <begin position="219"/>
        <end position="239"/>
    </location>
</feature>
<dbReference type="RefSeq" id="WP_073263436.1">
    <property type="nucleotide sequence ID" value="NZ_FRCS01000015.1"/>
</dbReference>
<keyword evidence="3" id="KW-0472">Membrane</keyword>
<accession>A0A1M7RJG6</accession>
<reference evidence="4 5" key="1">
    <citation type="submission" date="2016-11" db="EMBL/GenBank/DDBJ databases">
        <authorList>
            <person name="Jaros S."/>
            <person name="Januszkiewicz K."/>
            <person name="Wedrychowicz H."/>
        </authorList>
    </citation>
    <scope>NUCLEOTIDE SEQUENCE [LARGE SCALE GENOMIC DNA]</scope>
    <source>
        <strain evidence="4 5">DSM 46144</strain>
    </source>
</reference>
<dbReference type="OrthoDB" id="3406005at2"/>
<feature type="transmembrane region" description="Helical" evidence="3">
    <location>
        <begin position="115"/>
        <end position="133"/>
    </location>
</feature>